<name>A0A845L9D9_HELGE</name>
<accession>A0A845L9D9</accession>
<evidence type="ECO:0000256" key="1">
    <source>
        <dbReference type="SAM" id="SignalP"/>
    </source>
</evidence>
<protein>
    <submittedName>
        <fullName evidence="2">Uncharacterized protein</fullName>
    </submittedName>
</protein>
<evidence type="ECO:0000313" key="3">
    <source>
        <dbReference type="Proteomes" id="UP000471031"/>
    </source>
</evidence>
<feature type="chain" id="PRO_5032823237" evidence="1">
    <location>
        <begin position="29"/>
        <end position="351"/>
    </location>
</feature>
<dbReference type="EMBL" id="WXEX01000003">
    <property type="protein sequence ID" value="MZP42201.1"/>
    <property type="molecule type" value="Genomic_DNA"/>
</dbReference>
<dbReference type="RefSeq" id="WP_161260786.1">
    <property type="nucleotide sequence ID" value="NZ_JAFBDC010000006.1"/>
</dbReference>
<keyword evidence="3" id="KW-1185">Reference proteome</keyword>
<proteinExistence type="predicted"/>
<dbReference type="Proteomes" id="UP000471031">
    <property type="component" value="Unassembled WGS sequence"/>
</dbReference>
<keyword evidence="1" id="KW-0732">Signal</keyword>
<comment type="caution">
    <text evidence="2">The sequence shown here is derived from an EMBL/GenBank/DDBJ whole genome shotgun (WGS) entry which is preliminary data.</text>
</comment>
<sequence length="351" mass="38639">MREKRRLLSVVILVGLLICLGFSGTASAMTDDPELHELDTSVTTFKVGFATENNFLSIVLIEPPVSSSPVLNPGESKEFTVSIPDGILFPQNNGGTVQVSNRLLYSPTPSQHIPEIYNASLTTITDSVYENRCYASLDLQTVTSDVYGYIERTDPVSLDDRRLKAFKVEIRNDKNVPAQVNRIELTFSNMVALTNNSDIFASINAVNDWFTGGKVLLVDRRSFVQSTSVTDAIDNDDVIKFPATMTYSRVGSAEPVRAVANLIGVTSNGEKIPLSTSVKEVTDFGADQGGCATFDDLTIPTDQLSCFDYFFVRTFLWDHEDTMHSKARKAVKKYNPVMTSPPPPPLPPHDP</sequence>
<feature type="signal peptide" evidence="1">
    <location>
        <begin position="1"/>
        <end position="28"/>
    </location>
</feature>
<gene>
    <name evidence="2" type="ORF">GTO89_04000</name>
</gene>
<dbReference type="AlphaFoldDB" id="A0A845L9D9"/>
<evidence type="ECO:0000313" key="2">
    <source>
        <dbReference type="EMBL" id="MZP42201.1"/>
    </source>
</evidence>
<organism evidence="2 3">
    <name type="scientific">Heliomicrobium gestii</name>
    <name type="common">Heliobacterium gestii</name>
    <dbReference type="NCBI Taxonomy" id="2699"/>
    <lineage>
        <taxon>Bacteria</taxon>
        <taxon>Bacillati</taxon>
        <taxon>Bacillota</taxon>
        <taxon>Clostridia</taxon>
        <taxon>Eubacteriales</taxon>
        <taxon>Heliobacteriaceae</taxon>
        <taxon>Heliomicrobium</taxon>
    </lineage>
</organism>
<reference evidence="2 3" key="1">
    <citation type="submission" date="2020-01" db="EMBL/GenBank/DDBJ databases">
        <title>Whole genome sequence of Heliobacterium gestii DSM 11169.</title>
        <authorList>
            <person name="Kyndt J.A."/>
            <person name="Meyer T.E."/>
        </authorList>
    </citation>
    <scope>NUCLEOTIDE SEQUENCE [LARGE SCALE GENOMIC DNA]</scope>
    <source>
        <strain evidence="2 3">DSM 11169</strain>
    </source>
</reference>